<dbReference type="Gene3D" id="3.90.190.10">
    <property type="entry name" value="Protein tyrosine phosphatase superfamily"/>
    <property type="match status" value="1"/>
</dbReference>
<sequence>MAAPRTSQTHPLQIAEVRAAPEMGRIGITFCPGKHDLAAASGAWARDLAADLDAIAAWGARLVLTLVEPAELVALRVPDLGAGVRQRGMDWRHLPVADYSVPTEGFEADWAQHGPEIRALLRGGADVVLHCRGGLGRAGMTAARLLAELGMEPGEAIRLVRKARPGAIETPAQLALVRRTVALDDRVLDTAALHRVGARLGSTPGGVFQDAAGQRYYVKQVETAALARNERIAARLYRLAGAPVLTYVATRDPCEVATVFVPLDKRHIAQFSEAERRQAQGWLGVHAWLANWDAAGFGGDNQGVVAGVVTTLDLGGALEFRAQGDPKGRAFGDSVSEIDRLRHDPDNPQAAALFGDMTPEAVRAAIAVVTRLPEDAIRRAVAGAGGRSELADRLVARQADMARQAG</sequence>
<dbReference type="InterPro" id="IPR001763">
    <property type="entry name" value="Rhodanese-like_dom"/>
</dbReference>
<comment type="caution">
    <text evidence="5">The sequence shown here is derived from an EMBL/GenBank/DDBJ whole genome shotgun (WGS) entry which is preliminary data.</text>
</comment>
<organism evidence="5 6">
    <name type="scientific">Fuscovulum blasticum DSM 2131</name>
    <dbReference type="NCBI Taxonomy" id="1188250"/>
    <lineage>
        <taxon>Bacteria</taxon>
        <taxon>Pseudomonadati</taxon>
        <taxon>Pseudomonadota</taxon>
        <taxon>Alphaproteobacteria</taxon>
        <taxon>Rhodobacterales</taxon>
        <taxon>Paracoccaceae</taxon>
        <taxon>Pseudogemmobacter</taxon>
    </lineage>
</organism>
<dbReference type="Proteomes" id="UP000241362">
    <property type="component" value="Unassembled WGS sequence"/>
</dbReference>
<dbReference type="EMBL" id="PZKE01000004">
    <property type="protein sequence ID" value="PTE15448.1"/>
    <property type="molecule type" value="Genomic_DNA"/>
</dbReference>
<dbReference type="FunFam" id="3.90.190.10:FF:000157">
    <property type="entry name" value="Protein-tyrosine phosphatase"/>
    <property type="match status" value="1"/>
</dbReference>
<name>A0A2T4JCA3_FUSBL</name>
<dbReference type="PROSITE" id="PS50206">
    <property type="entry name" value="RHODANESE_3"/>
    <property type="match status" value="1"/>
</dbReference>
<evidence type="ECO:0000256" key="1">
    <source>
        <dbReference type="ARBA" id="ARBA00013064"/>
    </source>
</evidence>
<dbReference type="GO" id="GO:0004725">
    <property type="term" value="F:protein tyrosine phosphatase activity"/>
    <property type="evidence" value="ECO:0007669"/>
    <property type="project" value="UniProtKB-EC"/>
</dbReference>
<dbReference type="InterPro" id="IPR029021">
    <property type="entry name" value="Prot-tyrosine_phosphatase-like"/>
</dbReference>
<gene>
    <name evidence="5" type="ORF">C5F44_05780</name>
</gene>
<feature type="domain" description="Rhodanese" evidence="4">
    <location>
        <begin position="92"/>
        <end position="170"/>
    </location>
</feature>
<dbReference type="InterPro" id="IPR050561">
    <property type="entry name" value="PTP"/>
</dbReference>
<evidence type="ECO:0000313" key="5">
    <source>
        <dbReference type="EMBL" id="PTE15448.1"/>
    </source>
</evidence>
<keyword evidence="6" id="KW-1185">Reference proteome</keyword>
<evidence type="ECO:0000259" key="3">
    <source>
        <dbReference type="PROSITE" id="PS50056"/>
    </source>
</evidence>
<evidence type="ECO:0000259" key="4">
    <source>
        <dbReference type="PROSITE" id="PS50206"/>
    </source>
</evidence>
<accession>A0A2T4JCA3</accession>
<dbReference type="PANTHER" id="PTHR23339">
    <property type="entry name" value="TYROSINE SPECIFIC PROTEIN PHOSPHATASE AND DUAL SPECIFICITY PROTEIN PHOSPHATASE"/>
    <property type="match status" value="1"/>
</dbReference>
<dbReference type="Pfam" id="PF22784">
    <property type="entry name" value="PTP-SAK"/>
    <property type="match status" value="1"/>
</dbReference>
<dbReference type="SUPFAM" id="SSF52799">
    <property type="entry name" value="(Phosphotyrosine protein) phosphatases II"/>
    <property type="match status" value="1"/>
</dbReference>
<evidence type="ECO:0000313" key="6">
    <source>
        <dbReference type="Proteomes" id="UP000241362"/>
    </source>
</evidence>
<evidence type="ECO:0000256" key="2">
    <source>
        <dbReference type="ARBA" id="ARBA00022801"/>
    </source>
</evidence>
<protein>
    <recommendedName>
        <fullName evidence="1">protein-tyrosine-phosphatase</fullName>
        <ecNumber evidence="1">3.1.3.48</ecNumber>
    </recommendedName>
</protein>
<dbReference type="InterPro" id="IPR057023">
    <property type="entry name" value="PTP-SAK"/>
</dbReference>
<proteinExistence type="predicted"/>
<dbReference type="RefSeq" id="WP_107672699.1">
    <property type="nucleotide sequence ID" value="NZ_PZKE01000004.1"/>
</dbReference>
<dbReference type="PROSITE" id="PS50056">
    <property type="entry name" value="TYR_PHOSPHATASE_2"/>
    <property type="match status" value="1"/>
</dbReference>
<dbReference type="EC" id="3.1.3.48" evidence="1"/>
<dbReference type="CDD" id="cd14505">
    <property type="entry name" value="CDKN3-like"/>
    <property type="match status" value="1"/>
</dbReference>
<feature type="domain" description="Tyrosine specific protein phosphatases" evidence="3">
    <location>
        <begin position="122"/>
        <end position="175"/>
    </location>
</feature>
<dbReference type="InterPro" id="IPR000387">
    <property type="entry name" value="Tyr_Pase_dom"/>
</dbReference>
<keyword evidence="2" id="KW-0378">Hydrolase</keyword>
<reference evidence="5 6" key="1">
    <citation type="submission" date="2018-03" db="EMBL/GenBank/DDBJ databases">
        <title>Rhodobacter blasticus.</title>
        <authorList>
            <person name="Meyer T.E."/>
            <person name="Miller S."/>
            <person name="Lodha T."/>
            <person name="Gandham S."/>
            <person name="Chintalapati S."/>
            <person name="Chintalapati V.R."/>
        </authorList>
    </citation>
    <scope>NUCLEOTIDE SEQUENCE [LARGE SCALE GENOMIC DNA]</scope>
    <source>
        <strain evidence="5 6">DSM 2131</strain>
    </source>
</reference>
<dbReference type="AlphaFoldDB" id="A0A2T4JCA3"/>